<dbReference type="EMBL" id="MTKO01000039">
    <property type="protein sequence ID" value="RWX47252.1"/>
    <property type="molecule type" value="Genomic_DNA"/>
</dbReference>
<comment type="caution">
    <text evidence="1">The sequence shown here is derived from an EMBL/GenBank/DDBJ whole genome shotgun (WGS) entry which is preliminary data.</text>
</comment>
<protein>
    <recommendedName>
        <fullName evidence="3">Amidoligase enzyme</fullName>
    </recommendedName>
</protein>
<proteinExistence type="predicted"/>
<name>A0A3S3QKT2_9BACT</name>
<sequence>MVIFHPAFICRPNSLTLPDARYFQDLLYRAVKIGTELEFALPKGVLRQDFQPRIEEAMQPSRDMNQRGELGVYDVISEHCGIEILVIGRHPHWDALLNQYNRIILPLLAEKIRMRPTCGLHFHILGTGLAEDIPEIILANLWNMARLFAPGLKFITSAGHNRQALCRRRQHNAHQEFMHLSPEKQSMAEIQDVLKKSMDVPEHQNFFNIEHVCFSESGNISNFHLEFRFPDGDLCPVSITAKTFLFMTMMLKAVEISKFGLLKIDSCPLMETNNRLMDMISNNDGKLATSDTSAINDTTLEEYRKNAQSLLFFLKSIFLLLDNPSELILQHLALEPISLRRDQGKSWKEIEDELLSHIHPQPTLDSSDYEFIKIIELGLLTGISNKNCWLEAAAQFLLLPANEISERLRGYKNRSPAWQEELGSMVFLR</sequence>
<dbReference type="AlphaFoldDB" id="A0A3S3QKT2"/>
<keyword evidence="2" id="KW-1185">Reference proteome</keyword>
<evidence type="ECO:0008006" key="3">
    <source>
        <dbReference type="Google" id="ProtNLM"/>
    </source>
</evidence>
<gene>
    <name evidence="1" type="ORF">H206_02298</name>
</gene>
<evidence type="ECO:0000313" key="2">
    <source>
        <dbReference type="Proteomes" id="UP000287853"/>
    </source>
</evidence>
<accession>A0A3S3QKT2</accession>
<reference evidence="1 2" key="1">
    <citation type="submission" date="2017-01" db="EMBL/GenBank/DDBJ databases">
        <title>The cable genome- insights into the physiology and evolution of filamentous bacteria capable of sulfide oxidation via long distance electron transfer.</title>
        <authorList>
            <person name="Schreiber L."/>
            <person name="Bjerg J.T."/>
            <person name="Boggild A."/>
            <person name="Van De Vossenberg J."/>
            <person name="Meysman F."/>
            <person name="Nielsen L.P."/>
            <person name="Schramm A."/>
            <person name="Kjeldsen K.U."/>
        </authorList>
    </citation>
    <scope>NUCLEOTIDE SEQUENCE [LARGE SCALE GENOMIC DNA]</scope>
    <source>
        <strain evidence="1">MCF</strain>
    </source>
</reference>
<organism evidence="1 2">
    <name type="scientific">Candidatus Electrothrix aarhusensis</name>
    <dbReference type="NCBI Taxonomy" id="1859131"/>
    <lineage>
        <taxon>Bacteria</taxon>
        <taxon>Pseudomonadati</taxon>
        <taxon>Thermodesulfobacteriota</taxon>
        <taxon>Desulfobulbia</taxon>
        <taxon>Desulfobulbales</taxon>
        <taxon>Desulfobulbaceae</taxon>
        <taxon>Candidatus Electrothrix</taxon>
    </lineage>
</organism>
<dbReference type="Proteomes" id="UP000287853">
    <property type="component" value="Unassembled WGS sequence"/>
</dbReference>
<evidence type="ECO:0000313" key="1">
    <source>
        <dbReference type="EMBL" id="RWX47252.1"/>
    </source>
</evidence>